<comment type="caution">
    <text evidence="1">The sequence shown here is derived from an EMBL/GenBank/DDBJ whole genome shotgun (WGS) entry which is preliminary data.</text>
</comment>
<dbReference type="EMBL" id="JBHUOM010000022">
    <property type="protein sequence ID" value="MFD2936147.1"/>
    <property type="molecule type" value="Genomic_DNA"/>
</dbReference>
<organism evidence="1 2">
    <name type="scientific">Spirosoma flavum</name>
    <dbReference type="NCBI Taxonomy" id="2048557"/>
    <lineage>
        <taxon>Bacteria</taxon>
        <taxon>Pseudomonadati</taxon>
        <taxon>Bacteroidota</taxon>
        <taxon>Cytophagia</taxon>
        <taxon>Cytophagales</taxon>
        <taxon>Cytophagaceae</taxon>
        <taxon>Spirosoma</taxon>
    </lineage>
</organism>
<proteinExistence type="predicted"/>
<evidence type="ECO:0000313" key="1">
    <source>
        <dbReference type="EMBL" id="MFD2936147.1"/>
    </source>
</evidence>
<sequence>MLTICLRVSLWVSWVETREAVRLNQDDVVRLTASRDKGPHSLVLTPTGLAS</sequence>
<reference evidence="2" key="1">
    <citation type="journal article" date="2019" name="Int. J. Syst. Evol. Microbiol.">
        <title>The Global Catalogue of Microorganisms (GCM) 10K type strain sequencing project: providing services to taxonomists for standard genome sequencing and annotation.</title>
        <authorList>
            <consortium name="The Broad Institute Genomics Platform"/>
            <consortium name="The Broad Institute Genome Sequencing Center for Infectious Disease"/>
            <person name="Wu L."/>
            <person name="Ma J."/>
        </authorList>
    </citation>
    <scope>NUCLEOTIDE SEQUENCE [LARGE SCALE GENOMIC DNA]</scope>
    <source>
        <strain evidence="2">KCTC 52490</strain>
    </source>
</reference>
<gene>
    <name evidence="1" type="ORF">ACFS25_20355</name>
</gene>
<name>A0ABW6ANP3_9BACT</name>
<protein>
    <submittedName>
        <fullName evidence="1">Uncharacterized protein</fullName>
    </submittedName>
</protein>
<dbReference type="RefSeq" id="WP_381504693.1">
    <property type="nucleotide sequence ID" value="NZ_JBHUOM010000022.1"/>
</dbReference>
<dbReference type="Proteomes" id="UP001597512">
    <property type="component" value="Unassembled WGS sequence"/>
</dbReference>
<accession>A0ABW6ANP3</accession>
<evidence type="ECO:0000313" key="2">
    <source>
        <dbReference type="Proteomes" id="UP001597512"/>
    </source>
</evidence>
<keyword evidence="2" id="KW-1185">Reference proteome</keyword>